<accession>A0A4P8XRA0</accession>
<feature type="compositionally biased region" description="Polar residues" evidence="1">
    <location>
        <begin position="204"/>
        <end position="213"/>
    </location>
</feature>
<feature type="compositionally biased region" description="Polar residues" evidence="1">
    <location>
        <begin position="326"/>
        <end position="343"/>
    </location>
</feature>
<feature type="compositionally biased region" description="Acidic residues" evidence="1">
    <location>
        <begin position="242"/>
        <end position="253"/>
    </location>
</feature>
<feature type="region of interest" description="Disordered" evidence="1">
    <location>
        <begin position="402"/>
        <end position="428"/>
    </location>
</feature>
<feature type="region of interest" description="Disordered" evidence="1">
    <location>
        <begin position="49"/>
        <end position="68"/>
    </location>
</feature>
<dbReference type="AlphaFoldDB" id="A0A4P8XRA0"/>
<feature type="compositionally biased region" description="Polar residues" evidence="1">
    <location>
        <begin position="416"/>
        <end position="428"/>
    </location>
</feature>
<name>A0A4P8XRA0_9BACL</name>
<feature type="region of interest" description="Disordered" evidence="1">
    <location>
        <begin position="191"/>
        <end position="370"/>
    </location>
</feature>
<organism evidence="2 3">
    <name type="scientific">Paenibacillus algicola</name>
    <dbReference type="NCBI Taxonomy" id="2565926"/>
    <lineage>
        <taxon>Bacteria</taxon>
        <taxon>Bacillati</taxon>
        <taxon>Bacillota</taxon>
        <taxon>Bacilli</taxon>
        <taxon>Bacillales</taxon>
        <taxon>Paenibacillaceae</taxon>
        <taxon>Paenibacillus</taxon>
    </lineage>
</organism>
<evidence type="ECO:0000256" key="1">
    <source>
        <dbReference type="SAM" id="MobiDB-lite"/>
    </source>
</evidence>
<reference evidence="2 3" key="1">
    <citation type="submission" date="2019-05" db="EMBL/GenBank/DDBJ databases">
        <authorList>
            <person name="Chen C."/>
        </authorList>
    </citation>
    <scope>NUCLEOTIDE SEQUENCE [LARGE SCALE GENOMIC DNA]</scope>
    <source>
        <strain evidence="2 3">HB172198</strain>
    </source>
</reference>
<proteinExistence type="predicted"/>
<evidence type="ECO:0000313" key="3">
    <source>
        <dbReference type="Proteomes" id="UP000300879"/>
    </source>
</evidence>
<sequence>MQRLKGSSNWQRLSAVLILICASFWIQSVTAPTASALLKEIVEPVLKPVRPAPDPSEPAASNAENAEQKGIPLKVPSIQLDTPIVKVKTPEVVIEAEISQPAVRINTSTTTVEAPLVTTQLGEISADVKPEGRLLPQVKVEAPSVQVETLGIQAEASKATVAVKPDEGIVPSVQIQSPAIKAVTPELKASVPSVDVKAEEPRSKSNPPAQSVPTPADSAVPVASLQKDTSFSPQTSSKAQEDEVEISDTENEERNELPNPITEAPVLVNVTDQSDSDLNVGEPEAAVNEQALVSETRSTPYRGNARAGENQSNEPVASEEKISLAEETSGNTSTDPTQKNTRPSVALVPLNTSTGSAGSNTASNSLGNSGSSYPITNLTDKISGVYNVTSVVLQQQYLLGSDQWSQPPPGQPPQQHTFLSPIETQTFN</sequence>
<dbReference type="EMBL" id="CP040396">
    <property type="protein sequence ID" value="QCT02999.1"/>
    <property type="molecule type" value="Genomic_DNA"/>
</dbReference>
<dbReference type="RefSeq" id="WP_138225940.1">
    <property type="nucleotide sequence ID" value="NZ_CP040396.1"/>
</dbReference>
<protein>
    <submittedName>
        <fullName evidence="2">Uncharacterized protein</fullName>
    </submittedName>
</protein>
<feature type="compositionally biased region" description="Polar residues" evidence="1">
    <location>
        <begin position="226"/>
        <end position="238"/>
    </location>
</feature>
<dbReference type="Proteomes" id="UP000300879">
    <property type="component" value="Chromosome"/>
</dbReference>
<keyword evidence="3" id="KW-1185">Reference proteome</keyword>
<dbReference type="KEGG" id="palo:E6C60_2287"/>
<feature type="compositionally biased region" description="Polar residues" evidence="1">
    <location>
        <begin position="291"/>
        <end position="301"/>
    </location>
</feature>
<gene>
    <name evidence="2" type="ORF">E6C60_2287</name>
</gene>
<evidence type="ECO:0000313" key="2">
    <source>
        <dbReference type="EMBL" id="QCT02999.1"/>
    </source>
</evidence>
<feature type="compositionally biased region" description="Low complexity" evidence="1">
    <location>
        <begin position="350"/>
        <end position="370"/>
    </location>
</feature>